<dbReference type="Gene3D" id="3.30.60.20">
    <property type="match status" value="2"/>
</dbReference>
<feature type="compositionally biased region" description="Polar residues" evidence="21">
    <location>
        <begin position="376"/>
        <end position="385"/>
    </location>
</feature>
<dbReference type="GO" id="GO:0008270">
    <property type="term" value="F:zinc ion binding"/>
    <property type="evidence" value="ECO:0007669"/>
    <property type="project" value="UniProtKB-KW"/>
</dbReference>
<dbReference type="SMART" id="SM00239">
    <property type="entry name" value="C2"/>
    <property type="match status" value="1"/>
</dbReference>
<dbReference type="InterPro" id="IPR002219">
    <property type="entry name" value="PKC_DAG/PE"/>
</dbReference>
<accession>A0A3B4XTN9</accession>
<dbReference type="InterPro" id="IPR000719">
    <property type="entry name" value="Prot_kinase_dom"/>
</dbReference>
<dbReference type="PROSITE" id="PS50081">
    <property type="entry name" value="ZF_DAG_PE_2"/>
    <property type="match status" value="2"/>
</dbReference>
<feature type="domain" description="C2" evidence="22">
    <location>
        <begin position="1"/>
        <end position="116"/>
    </location>
</feature>
<evidence type="ECO:0000256" key="13">
    <source>
        <dbReference type="ARBA" id="ARBA00022833"/>
    </source>
</evidence>
<dbReference type="InterPro" id="IPR000008">
    <property type="entry name" value="C2_dom"/>
</dbReference>
<reference evidence="26" key="1">
    <citation type="submission" date="2025-08" db="UniProtKB">
        <authorList>
            <consortium name="Ensembl"/>
        </authorList>
    </citation>
    <scope>IDENTIFICATION</scope>
</reference>
<dbReference type="Gene3D" id="1.10.510.10">
    <property type="entry name" value="Transferase(Phosphotransferase) domain 1"/>
    <property type="match status" value="1"/>
</dbReference>
<evidence type="ECO:0000256" key="14">
    <source>
        <dbReference type="ARBA" id="ARBA00022840"/>
    </source>
</evidence>
<evidence type="ECO:0000259" key="24">
    <source>
        <dbReference type="PROSITE" id="PS50081"/>
    </source>
</evidence>
<evidence type="ECO:0000259" key="25">
    <source>
        <dbReference type="PROSITE" id="PS51285"/>
    </source>
</evidence>
<dbReference type="GO" id="GO:0030154">
    <property type="term" value="P:cell differentiation"/>
    <property type="evidence" value="ECO:0007669"/>
    <property type="project" value="UniProtKB-KW"/>
</dbReference>
<dbReference type="SMART" id="SM00220">
    <property type="entry name" value="S_TKc"/>
    <property type="match status" value="1"/>
</dbReference>
<evidence type="ECO:0000256" key="4">
    <source>
        <dbReference type="ARBA" id="ARBA00022527"/>
    </source>
</evidence>
<comment type="subcellular location">
    <subcellularLocation>
        <location evidence="1">Cytoplasm</location>
    </subcellularLocation>
</comment>
<dbReference type="Gene3D" id="2.60.40.150">
    <property type="entry name" value="C2 domain"/>
    <property type="match status" value="1"/>
</dbReference>
<evidence type="ECO:0000259" key="22">
    <source>
        <dbReference type="PROSITE" id="PS50004"/>
    </source>
</evidence>
<dbReference type="InterPro" id="IPR035892">
    <property type="entry name" value="C2_domain_sf"/>
</dbReference>
<evidence type="ECO:0000256" key="20">
    <source>
        <dbReference type="PROSITE-ProRule" id="PRU10141"/>
    </source>
</evidence>
<dbReference type="Proteomes" id="UP000261360">
    <property type="component" value="Unplaced"/>
</dbReference>
<dbReference type="Pfam" id="PF00168">
    <property type="entry name" value="C2"/>
    <property type="match status" value="1"/>
</dbReference>
<protein>
    <recommendedName>
        <fullName evidence="17">Protein kinase C</fullName>
        <ecNumber evidence="17">2.7.11.13</ecNumber>
    </recommendedName>
</protein>
<feature type="region of interest" description="Disordered" evidence="21">
    <location>
        <begin position="346"/>
        <end position="385"/>
    </location>
</feature>
<dbReference type="InterPro" id="IPR017892">
    <property type="entry name" value="Pkinase_C"/>
</dbReference>
<organism evidence="26 27">
    <name type="scientific">Seriola lalandi dorsalis</name>
    <dbReference type="NCBI Taxonomy" id="1841481"/>
    <lineage>
        <taxon>Eukaryota</taxon>
        <taxon>Metazoa</taxon>
        <taxon>Chordata</taxon>
        <taxon>Craniata</taxon>
        <taxon>Vertebrata</taxon>
        <taxon>Euteleostomi</taxon>
        <taxon>Actinopterygii</taxon>
        <taxon>Neopterygii</taxon>
        <taxon>Teleostei</taxon>
        <taxon>Neoteleostei</taxon>
        <taxon>Acanthomorphata</taxon>
        <taxon>Carangaria</taxon>
        <taxon>Carangiformes</taxon>
        <taxon>Carangidae</taxon>
        <taxon>Seriola</taxon>
    </lineage>
</organism>
<keyword evidence="12" id="KW-0221">Differentiation</keyword>
<proteinExistence type="inferred from homology"/>
<feature type="binding site" evidence="19 20">
    <location>
        <position position="420"/>
    </location>
    <ligand>
        <name>ATP</name>
        <dbReference type="ChEBI" id="CHEBI:30616"/>
    </ligand>
</feature>
<feature type="binding site" evidence="19">
    <location>
        <begin position="397"/>
        <end position="405"/>
    </location>
    <ligand>
        <name>ATP</name>
        <dbReference type="ChEBI" id="CHEBI:30616"/>
    </ligand>
</feature>
<dbReference type="FunFam" id="1.10.510.10:FF:000126">
    <property type="entry name" value="Protein kinase C epsilon"/>
    <property type="match status" value="1"/>
</dbReference>
<dbReference type="PROSITE" id="PS00107">
    <property type="entry name" value="PROTEIN_KINASE_ATP"/>
    <property type="match status" value="1"/>
</dbReference>
<dbReference type="CDD" id="cd05591">
    <property type="entry name" value="STKc_nPKC_epsilon"/>
    <property type="match status" value="1"/>
</dbReference>
<dbReference type="CDD" id="cd20838">
    <property type="entry name" value="C1_nPKC_epsilon-like_rpt2"/>
    <property type="match status" value="1"/>
</dbReference>
<feature type="domain" description="AGC-kinase C-terminal" evidence="25">
    <location>
        <begin position="652"/>
        <end position="721"/>
    </location>
</feature>
<reference evidence="26" key="2">
    <citation type="submission" date="2025-09" db="UniProtKB">
        <authorList>
            <consortium name="Ensembl"/>
        </authorList>
    </citation>
    <scope>IDENTIFICATION</scope>
</reference>
<dbReference type="InterPro" id="IPR046349">
    <property type="entry name" value="C1-like_sf"/>
</dbReference>
<evidence type="ECO:0000256" key="2">
    <source>
        <dbReference type="ARBA" id="ARBA00005490"/>
    </source>
</evidence>
<keyword evidence="5" id="KW-0597">Phosphoprotein</keyword>
<dbReference type="FunFam" id="3.30.60.20:FF:000003">
    <property type="entry name" value="Protein kinase C delta"/>
    <property type="match status" value="1"/>
</dbReference>
<keyword evidence="8" id="KW-0677">Repeat</keyword>
<dbReference type="InterPro" id="IPR000961">
    <property type="entry name" value="AGC-kinase_C"/>
</dbReference>
<evidence type="ECO:0000256" key="19">
    <source>
        <dbReference type="PIRSR" id="PIRSR000551-51"/>
    </source>
</evidence>
<dbReference type="AlphaFoldDB" id="A0A3B4XTN9"/>
<dbReference type="GeneTree" id="ENSGT00940000154711"/>
<comment type="catalytic activity">
    <reaction evidence="15 17">
        <text>L-threonyl-[protein] + ATP = O-phospho-L-threonyl-[protein] + ADP + H(+)</text>
        <dbReference type="Rhea" id="RHEA:46608"/>
        <dbReference type="Rhea" id="RHEA-COMP:11060"/>
        <dbReference type="Rhea" id="RHEA-COMP:11605"/>
        <dbReference type="ChEBI" id="CHEBI:15378"/>
        <dbReference type="ChEBI" id="CHEBI:30013"/>
        <dbReference type="ChEBI" id="CHEBI:30616"/>
        <dbReference type="ChEBI" id="CHEBI:61977"/>
        <dbReference type="ChEBI" id="CHEBI:456216"/>
        <dbReference type="EC" id="2.7.11.13"/>
    </reaction>
</comment>
<dbReference type="Gene3D" id="3.30.200.20">
    <property type="entry name" value="Phosphorylase Kinase, domain 1"/>
    <property type="match status" value="1"/>
</dbReference>
<evidence type="ECO:0000256" key="21">
    <source>
        <dbReference type="SAM" id="MobiDB-lite"/>
    </source>
</evidence>
<keyword evidence="9 17" id="KW-0547">Nucleotide-binding</keyword>
<evidence type="ECO:0000256" key="15">
    <source>
        <dbReference type="ARBA" id="ARBA00047272"/>
    </source>
</evidence>
<feature type="compositionally biased region" description="Low complexity" evidence="21">
    <location>
        <begin position="346"/>
        <end position="375"/>
    </location>
</feature>
<dbReference type="GO" id="GO:0005524">
    <property type="term" value="F:ATP binding"/>
    <property type="evidence" value="ECO:0007669"/>
    <property type="project" value="UniProtKB-UniRule"/>
</dbReference>
<dbReference type="InterPro" id="IPR014376">
    <property type="entry name" value="Prot_kin_PKC_delta"/>
</dbReference>
<evidence type="ECO:0000313" key="27">
    <source>
        <dbReference type="Proteomes" id="UP000261360"/>
    </source>
</evidence>
<evidence type="ECO:0000256" key="7">
    <source>
        <dbReference type="ARBA" id="ARBA00022723"/>
    </source>
</evidence>
<dbReference type="InterPro" id="IPR020454">
    <property type="entry name" value="DAG/PE-bd"/>
</dbReference>
<dbReference type="PROSITE" id="PS00108">
    <property type="entry name" value="PROTEIN_KINASE_ST"/>
    <property type="match status" value="1"/>
</dbReference>
<keyword evidence="14 17" id="KW-0067">ATP-binding</keyword>
<evidence type="ECO:0000256" key="12">
    <source>
        <dbReference type="ARBA" id="ARBA00022782"/>
    </source>
</evidence>
<dbReference type="SUPFAM" id="SSF57889">
    <property type="entry name" value="Cysteine-rich domain"/>
    <property type="match status" value="2"/>
</dbReference>
<dbReference type="Ensembl" id="ENSSLDT00000022535.1">
    <property type="protein sequence ID" value="ENSSLDP00000021820.1"/>
    <property type="gene ID" value="ENSSLDG00000017025.1"/>
</dbReference>
<dbReference type="SUPFAM" id="SSF56112">
    <property type="entry name" value="Protein kinase-like (PK-like)"/>
    <property type="match status" value="1"/>
</dbReference>
<keyword evidence="27" id="KW-1185">Reference proteome</keyword>
<evidence type="ECO:0000256" key="6">
    <source>
        <dbReference type="ARBA" id="ARBA00022679"/>
    </source>
</evidence>
<evidence type="ECO:0000256" key="8">
    <source>
        <dbReference type="ARBA" id="ARBA00022737"/>
    </source>
</evidence>
<evidence type="ECO:0000256" key="10">
    <source>
        <dbReference type="ARBA" id="ARBA00022771"/>
    </source>
</evidence>
<dbReference type="InterPro" id="IPR008271">
    <property type="entry name" value="Ser/Thr_kinase_AS"/>
</dbReference>
<dbReference type="PROSITE" id="PS00479">
    <property type="entry name" value="ZF_DAG_PE_1"/>
    <property type="match status" value="1"/>
</dbReference>
<comment type="catalytic activity">
    <reaction evidence="16">
        <text>L-seryl-[protein] + ATP = O-phospho-L-seryl-[protein] + ADP + H(+)</text>
        <dbReference type="Rhea" id="RHEA:17989"/>
        <dbReference type="Rhea" id="RHEA-COMP:9863"/>
        <dbReference type="Rhea" id="RHEA-COMP:11604"/>
        <dbReference type="ChEBI" id="CHEBI:15378"/>
        <dbReference type="ChEBI" id="CHEBI:29999"/>
        <dbReference type="ChEBI" id="CHEBI:30616"/>
        <dbReference type="ChEBI" id="CHEBI:83421"/>
        <dbReference type="ChEBI" id="CHEBI:456216"/>
        <dbReference type="EC" id="2.7.11.13"/>
    </reaction>
</comment>
<dbReference type="SMART" id="SM00133">
    <property type="entry name" value="S_TK_X"/>
    <property type="match status" value="1"/>
</dbReference>
<dbReference type="PROSITE" id="PS50011">
    <property type="entry name" value="PROTEIN_KINASE_DOM"/>
    <property type="match status" value="1"/>
</dbReference>
<dbReference type="SMART" id="SM00109">
    <property type="entry name" value="C1"/>
    <property type="match status" value="2"/>
</dbReference>
<keyword evidence="13" id="KW-0862">Zinc</keyword>
<keyword evidence="4 17" id="KW-0723">Serine/threonine-protein kinase</keyword>
<dbReference type="STRING" id="1841481.ENSSLDP00000021820"/>
<dbReference type="PANTHER" id="PTHR24351">
    <property type="entry name" value="RIBOSOMAL PROTEIN S6 KINASE"/>
    <property type="match status" value="1"/>
</dbReference>
<dbReference type="GO" id="GO:0004697">
    <property type="term" value="F:diacylglycerol-dependent serine/threonine kinase activity"/>
    <property type="evidence" value="ECO:0007669"/>
    <property type="project" value="UniProtKB-EC"/>
</dbReference>
<dbReference type="Pfam" id="PF00433">
    <property type="entry name" value="Pkinase_C"/>
    <property type="match status" value="1"/>
</dbReference>
<dbReference type="Pfam" id="PF00069">
    <property type="entry name" value="Pkinase"/>
    <property type="match status" value="1"/>
</dbReference>
<feature type="domain" description="Phorbol-ester/DAG-type" evidence="24">
    <location>
        <begin position="241"/>
        <end position="291"/>
    </location>
</feature>
<dbReference type="PROSITE" id="PS50004">
    <property type="entry name" value="C2"/>
    <property type="match status" value="1"/>
</dbReference>
<keyword evidence="10" id="KW-0863">Zinc-finger</keyword>
<evidence type="ECO:0000259" key="23">
    <source>
        <dbReference type="PROSITE" id="PS50011"/>
    </source>
</evidence>
<dbReference type="PROSITE" id="PS51285">
    <property type="entry name" value="AGC_KINASE_CTER"/>
    <property type="match status" value="1"/>
</dbReference>
<keyword evidence="7" id="KW-0479">Metal-binding</keyword>
<sequence>MPVFSGLLKVRVCEAVDLKPTPWALRHAVGKSGSFLLDPYLALNLDQTRLGQTATRTKTNSPAWHQEFCTEVREGRSLELSVFHDAPIGYDDFVANCTIQLEDLLQNGTRHYEDWIDLEPEGRVYVVIDLSGSSTEANDNEERVFRERIGPRRRQGAVRRRVHQVNGHKFMATYLRQPTYCSHCRDFIWGVLGKQGYQCQVCTCVVHKRCHELIITKCAGMKKQEDTPEEVGSQRFSVNMPHKFSIHNYKVPTFCDHCGSLLWGLMRQGLQCKVCKMNVHRRCETNVAPNCGVDARGIAKVLSDLGVTPDKISNTAQRRRKQRQGEKKGSQPVFTDLDRLQDSLSLDQQGPQHSTSSSSSSSSSTTSSSSSSSSSAGRENGQSQRRSLKDFNFIKVLGKGSFGKVMLAELKGTEEVYAVKVLKKDVILQDDDVDCTMTEKRILALARRHPYLTQLYCCFQTRDRLFFVMEYVNGGDLMFQIQRSRKFDEPRSRFYAAEVTSALMFLHRNGVIYRDLKLDNILLDAEGHCKLADFGMCKEGIMNGVTTTTFCGTPDYIAPEILQELEYGASVDWWALGVLMYEMMAGQPPFEADNEDDLFESILHDDVLYPVWLSKEAVSILRAFMTKNPAKRLGCVVSQGCEEAIKTHPFFREIDWVLLEQRKVKPPFKPRIKTKRDVNNFDQDFTKEDPVLTPTDEAIIRQINQDEFKDFSYCAPEETQT</sequence>
<dbReference type="FunFam" id="3.30.60.20:FF:000024">
    <property type="entry name" value="Protein kinase C epsilon"/>
    <property type="match status" value="1"/>
</dbReference>
<dbReference type="InterPro" id="IPR011009">
    <property type="entry name" value="Kinase-like_dom_sf"/>
</dbReference>
<dbReference type="GO" id="GO:0005737">
    <property type="term" value="C:cytoplasm"/>
    <property type="evidence" value="ECO:0007669"/>
    <property type="project" value="UniProtKB-SubCell"/>
</dbReference>
<evidence type="ECO:0000256" key="9">
    <source>
        <dbReference type="ARBA" id="ARBA00022741"/>
    </source>
</evidence>
<evidence type="ECO:0000256" key="16">
    <source>
        <dbReference type="ARBA" id="ARBA00047470"/>
    </source>
</evidence>
<comment type="similarity">
    <text evidence="2 17">Belongs to the protein kinase superfamily. AGC Ser/Thr protein kinase family. PKC subfamily.</text>
</comment>
<dbReference type="SUPFAM" id="SSF49562">
    <property type="entry name" value="C2 domain (Calcium/lipid-binding domain, CaLB)"/>
    <property type="match status" value="1"/>
</dbReference>
<dbReference type="InterPro" id="IPR034669">
    <property type="entry name" value="nPKC_epsilon"/>
</dbReference>
<dbReference type="PRINTS" id="PR00008">
    <property type="entry name" value="DAGPEDOMAIN"/>
</dbReference>
<feature type="region of interest" description="Disordered" evidence="21">
    <location>
        <begin position="310"/>
        <end position="334"/>
    </location>
</feature>
<evidence type="ECO:0000256" key="1">
    <source>
        <dbReference type="ARBA" id="ARBA00004496"/>
    </source>
</evidence>
<dbReference type="FunFam" id="2.60.40.150:FF:000056">
    <property type="entry name" value="Protein kinase C epsilon"/>
    <property type="match status" value="1"/>
</dbReference>
<evidence type="ECO:0000256" key="17">
    <source>
        <dbReference type="PIRNR" id="PIRNR000551"/>
    </source>
</evidence>
<dbReference type="FunFam" id="3.30.200.20:FF:000080">
    <property type="entry name" value="Protein kinase C"/>
    <property type="match status" value="1"/>
</dbReference>
<keyword evidence="6 17" id="KW-0808">Transferase</keyword>
<evidence type="ECO:0000256" key="11">
    <source>
        <dbReference type="ARBA" id="ARBA00022777"/>
    </source>
</evidence>
<feature type="active site" description="Proton acceptor" evidence="18">
    <location>
        <position position="515"/>
    </location>
</feature>
<dbReference type="CDD" id="cd04014">
    <property type="entry name" value="C2_PKC_epsilon"/>
    <property type="match status" value="1"/>
</dbReference>
<dbReference type="PIRSF" id="PIRSF000551">
    <property type="entry name" value="PKC_delta"/>
    <property type="match status" value="1"/>
</dbReference>
<dbReference type="InterPro" id="IPR017441">
    <property type="entry name" value="Protein_kinase_ATP_BS"/>
</dbReference>
<dbReference type="CDD" id="cd20835">
    <property type="entry name" value="C1_nPKC_epsilon-like_rpt1"/>
    <property type="match status" value="1"/>
</dbReference>
<keyword evidence="11 17" id="KW-0418">Kinase</keyword>
<evidence type="ECO:0000256" key="5">
    <source>
        <dbReference type="ARBA" id="ARBA00022553"/>
    </source>
</evidence>
<evidence type="ECO:0000313" key="26">
    <source>
        <dbReference type="Ensembl" id="ENSSLDP00000021820.1"/>
    </source>
</evidence>
<name>A0A3B4XTN9_SERLL</name>
<feature type="domain" description="Phorbol-ester/DAG-type" evidence="24">
    <location>
        <begin position="167"/>
        <end position="218"/>
    </location>
</feature>
<feature type="domain" description="Protein kinase" evidence="23">
    <location>
        <begin position="391"/>
        <end position="651"/>
    </location>
</feature>
<dbReference type="Pfam" id="PF00130">
    <property type="entry name" value="C1_1"/>
    <property type="match status" value="2"/>
</dbReference>
<evidence type="ECO:0000256" key="18">
    <source>
        <dbReference type="PIRSR" id="PIRSR000551-50"/>
    </source>
</evidence>
<keyword evidence="3" id="KW-0963">Cytoplasm</keyword>
<evidence type="ECO:0000256" key="3">
    <source>
        <dbReference type="ARBA" id="ARBA00022490"/>
    </source>
</evidence>
<dbReference type="EC" id="2.7.11.13" evidence="17"/>
<dbReference type="GO" id="GO:0106310">
    <property type="term" value="F:protein serine kinase activity"/>
    <property type="evidence" value="ECO:0007669"/>
    <property type="project" value="RHEA"/>
</dbReference>